<dbReference type="EMBL" id="JSVC01000001">
    <property type="protein sequence ID" value="KIC96478.1"/>
    <property type="molecule type" value="Genomic_DNA"/>
</dbReference>
<sequence length="393" mass="43887">MNRFTLKCILFALVAATTFFETTQAQLAAGELPVAEITPVLSVRYRALRTSGSGAFMYIGTPDLTVVTNRQQVTFAYLPRIDFVISYDRIAGTFTNTTRTVNGSGTTVSTQTSTINNIMTFVGTVKAGYNNKINYMQMHYKLNHNNGDNGQVTIENLTLNGSPMGGTYQGSVKKDFYFYHLDVNFSNSFTITGTMRLSGTFNNGQDANILEFTWGNYSAFSTLPLGFTAFKGTAESNKRNKLTWKTDDNNEGKYFEVQRSEDGQSYSSIGTVQVSEERQTGNYTFYDTRPLSNAWYRIKAVDINNKLIYSAAIRVNQRLSETRVLQQAGSTELLFPDVQIRSVIVYNMAGVVMQKGNSAGINYTINHQNLKKGVYVFRVNGTHDGESRQFVVL</sequence>
<evidence type="ECO:0000256" key="1">
    <source>
        <dbReference type="SAM" id="SignalP"/>
    </source>
</evidence>
<dbReference type="Gene3D" id="2.60.40.10">
    <property type="entry name" value="Immunoglobulins"/>
    <property type="match status" value="1"/>
</dbReference>
<dbReference type="OrthoDB" id="600763at2"/>
<dbReference type="AlphaFoldDB" id="A0A0C1LMC3"/>
<keyword evidence="1" id="KW-0732">Signal</keyword>
<dbReference type="STRING" id="1349421.OI18_01760"/>
<evidence type="ECO:0008006" key="4">
    <source>
        <dbReference type="Google" id="ProtNLM"/>
    </source>
</evidence>
<gene>
    <name evidence="2" type="ORF">OI18_01760</name>
</gene>
<keyword evidence="3" id="KW-1185">Reference proteome</keyword>
<proteinExistence type="predicted"/>
<reference evidence="2 3" key="1">
    <citation type="submission" date="2014-11" db="EMBL/GenBank/DDBJ databases">
        <title>Genome sequence of Flavihumibacter solisilvae 3-3.</title>
        <authorList>
            <person name="Zhou G."/>
            <person name="Li M."/>
            <person name="Wang G."/>
        </authorList>
    </citation>
    <scope>NUCLEOTIDE SEQUENCE [LARGE SCALE GENOMIC DNA]</scope>
    <source>
        <strain evidence="2 3">3-3</strain>
    </source>
</reference>
<organism evidence="2 3">
    <name type="scientific">Flavihumibacter solisilvae</name>
    <dbReference type="NCBI Taxonomy" id="1349421"/>
    <lineage>
        <taxon>Bacteria</taxon>
        <taxon>Pseudomonadati</taxon>
        <taxon>Bacteroidota</taxon>
        <taxon>Chitinophagia</taxon>
        <taxon>Chitinophagales</taxon>
        <taxon>Chitinophagaceae</taxon>
        <taxon>Flavihumibacter</taxon>
    </lineage>
</organism>
<dbReference type="Proteomes" id="UP000031408">
    <property type="component" value="Unassembled WGS sequence"/>
</dbReference>
<dbReference type="NCBIfam" id="TIGR04183">
    <property type="entry name" value="Por_Secre_tail"/>
    <property type="match status" value="1"/>
</dbReference>
<name>A0A0C1LMC3_9BACT</name>
<protein>
    <recommendedName>
        <fullName evidence="4">Secretion system C-terminal sorting domain-containing protein</fullName>
    </recommendedName>
</protein>
<evidence type="ECO:0000313" key="3">
    <source>
        <dbReference type="Proteomes" id="UP000031408"/>
    </source>
</evidence>
<dbReference type="InterPro" id="IPR013783">
    <property type="entry name" value="Ig-like_fold"/>
</dbReference>
<comment type="caution">
    <text evidence="2">The sequence shown here is derived from an EMBL/GenBank/DDBJ whole genome shotgun (WGS) entry which is preliminary data.</text>
</comment>
<dbReference type="InterPro" id="IPR026444">
    <property type="entry name" value="Secre_tail"/>
</dbReference>
<feature type="signal peptide" evidence="1">
    <location>
        <begin position="1"/>
        <end position="27"/>
    </location>
</feature>
<accession>A0A0C1LMC3</accession>
<dbReference type="RefSeq" id="WP_039136474.1">
    <property type="nucleotide sequence ID" value="NZ_JSVC01000001.1"/>
</dbReference>
<evidence type="ECO:0000313" key="2">
    <source>
        <dbReference type="EMBL" id="KIC96478.1"/>
    </source>
</evidence>
<feature type="chain" id="PRO_5002149060" description="Secretion system C-terminal sorting domain-containing protein" evidence="1">
    <location>
        <begin position="28"/>
        <end position="393"/>
    </location>
</feature>